<dbReference type="AlphaFoldDB" id="A0A9W3DMX3"/>
<dbReference type="InterPro" id="IPR012340">
    <property type="entry name" value="NA-bd_OB-fold"/>
</dbReference>
<dbReference type="GeneID" id="130511652"/>
<evidence type="ECO:0000313" key="4">
    <source>
        <dbReference type="RefSeq" id="XP_056864956.1"/>
    </source>
</evidence>
<protein>
    <submittedName>
        <fullName evidence="3">Uncharacterized protein LOC130502898</fullName>
    </submittedName>
    <submittedName>
        <fullName evidence="4">Uncharacterized protein LOC130511652</fullName>
    </submittedName>
</protein>
<evidence type="ECO:0000313" key="3">
    <source>
        <dbReference type="RefSeq" id="XP_056853637.1"/>
    </source>
</evidence>
<dbReference type="KEGG" id="rsz:130511652"/>
<organism evidence="2 4">
    <name type="scientific">Raphanus sativus</name>
    <name type="common">Radish</name>
    <name type="synonym">Raphanus raphanistrum var. sativus</name>
    <dbReference type="NCBI Taxonomy" id="3726"/>
    <lineage>
        <taxon>Eukaryota</taxon>
        <taxon>Viridiplantae</taxon>
        <taxon>Streptophyta</taxon>
        <taxon>Embryophyta</taxon>
        <taxon>Tracheophyta</taxon>
        <taxon>Spermatophyta</taxon>
        <taxon>Magnoliopsida</taxon>
        <taxon>eudicotyledons</taxon>
        <taxon>Gunneridae</taxon>
        <taxon>Pentapetalae</taxon>
        <taxon>rosids</taxon>
        <taxon>malvids</taxon>
        <taxon>Brassicales</taxon>
        <taxon>Brassicaceae</taxon>
        <taxon>Brassiceae</taxon>
        <taxon>Raphanus</taxon>
    </lineage>
</organism>
<reference evidence="2" key="1">
    <citation type="journal article" date="2019" name="Database">
        <title>The radish genome database (RadishGD): an integrated information resource for radish genomics.</title>
        <authorList>
            <person name="Yu H.J."/>
            <person name="Baek S."/>
            <person name="Lee Y.J."/>
            <person name="Cho A."/>
            <person name="Mun J.H."/>
        </authorList>
    </citation>
    <scope>NUCLEOTIDE SEQUENCE [LARGE SCALE GENOMIC DNA]</scope>
    <source>
        <strain evidence="2">cv. WK10039</strain>
    </source>
</reference>
<dbReference type="OrthoDB" id="1082814at2759"/>
<reference evidence="3 4" key="2">
    <citation type="submission" date="2025-04" db="UniProtKB">
        <authorList>
            <consortium name="RefSeq"/>
        </authorList>
    </citation>
    <scope>IDENTIFICATION</scope>
    <source>
        <tissue evidence="3 4">Leaf</tissue>
    </source>
</reference>
<sequence>MKPSQKISYLSQLKPRRSDWCIQVKTIHTWKQINPAFGESLEIIFADSKGDKIYATCRQNQLMSLGSKCVIGEWKTIENMSVTAAKNNWRVSNHKYKITFIGQTKITNCDIENDDMFHSLMEFDTILSGTMQPNLLFGN</sequence>
<gene>
    <name evidence="4" type="primary">LOC130511652</name>
    <name evidence="3" type="synonym">LOC130502898</name>
</gene>
<dbReference type="KEGG" id="rsz:130502898"/>
<feature type="domain" description="Replication protein A 70 kDa DNA-binding subunit B/D first OB fold" evidence="1">
    <location>
        <begin position="8"/>
        <end position="109"/>
    </location>
</feature>
<evidence type="ECO:0000313" key="2">
    <source>
        <dbReference type="Proteomes" id="UP000504610"/>
    </source>
</evidence>
<keyword evidence="2" id="KW-1185">Reference proteome</keyword>
<dbReference type="SUPFAM" id="SSF50249">
    <property type="entry name" value="Nucleic acid-binding proteins"/>
    <property type="match status" value="1"/>
</dbReference>
<dbReference type="RefSeq" id="XP_056853637.1">
    <property type="nucleotide sequence ID" value="XM_056997657.1"/>
</dbReference>
<dbReference type="Pfam" id="PF02721">
    <property type="entry name" value="DUF223"/>
    <property type="match status" value="1"/>
</dbReference>
<dbReference type="InterPro" id="IPR003871">
    <property type="entry name" value="RFA1B/D_OB_1st"/>
</dbReference>
<dbReference type="Proteomes" id="UP000504610">
    <property type="component" value="Chromosome 1"/>
</dbReference>
<dbReference type="RefSeq" id="XP_056864956.1">
    <property type="nucleotide sequence ID" value="XM_057008976.1"/>
</dbReference>
<name>A0A9W3DMX3_RAPSA</name>
<accession>A0A9W3DMX3</accession>
<dbReference type="Gene3D" id="2.40.50.140">
    <property type="entry name" value="Nucleic acid-binding proteins"/>
    <property type="match status" value="1"/>
</dbReference>
<dbReference type="CDD" id="cd04480">
    <property type="entry name" value="RPA1_DBD_A_like"/>
    <property type="match status" value="1"/>
</dbReference>
<proteinExistence type="predicted"/>
<evidence type="ECO:0000259" key="1">
    <source>
        <dbReference type="Pfam" id="PF02721"/>
    </source>
</evidence>
<dbReference type="Proteomes" id="UP000504610">
    <property type="component" value="Chromosome 2"/>
</dbReference>